<proteinExistence type="predicted"/>
<name>A0A0A9EIY2_ARUDO</name>
<protein>
    <submittedName>
        <fullName evidence="1">Uncharacterized protein</fullName>
    </submittedName>
</protein>
<accession>A0A0A9EIY2</accession>
<organism evidence="1">
    <name type="scientific">Arundo donax</name>
    <name type="common">Giant reed</name>
    <name type="synonym">Donax arundinaceus</name>
    <dbReference type="NCBI Taxonomy" id="35708"/>
    <lineage>
        <taxon>Eukaryota</taxon>
        <taxon>Viridiplantae</taxon>
        <taxon>Streptophyta</taxon>
        <taxon>Embryophyta</taxon>
        <taxon>Tracheophyta</taxon>
        <taxon>Spermatophyta</taxon>
        <taxon>Magnoliopsida</taxon>
        <taxon>Liliopsida</taxon>
        <taxon>Poales</taxon>
        <taxon>Poaceae</taxon>
        <taxon>PACMAD clade</taxon>
        <taxon>Arundinoideae</taxon>
        <taxon>Arundineae</taxon>
        <taxon>Arundo</taxon>
    </lineage>
</organism>
<reference evidence="1" key="2">
    <citation type="journal article" date="2015" name="Data Brief">
        <title>Shoot transcriptome of the giant reed, Arundo donax.</title>
        <authorList>
            <person name="Barrero R.A."/>
            <person name="Guerrero F.D."/>
            <person name="Moolhuijzen P."/>
            <person name="Goolsby J.A."/>
            <person name="Tidwell J."/>
            <person name="Bellgard S.E."/>
            <person name="Bellgard M.I."/>
        </authorList>
    </citation>
    <scope>NUCLEOTIDE SEQUENCE</scope>
    <source>
        <tissue evidence="1">Shoot tissue taken approximately 20 cm above the soil surface</tissue>
    </source>
</reference>
<dbReference type="EMBL" id="GBRH01197226">
    <property type="protein sequence ID" value="JAE00670.1"/>
    <property type="molecule type" value="Transcribed_RNA"/>
</dbReference>
<dbReference type="AlphaFoldDB" id="A0A0A9EIY2"/>
<sequence>MLNIFISNTNPLPPCSHALLDSNAWIREVMHGDIQVSFLMHRCKNILSLF</sequence>
<evidence type="ECO:0000313" key="1">
    <source>
        <dbReference type="EMBL" id="JAE00670.1"/>
    </source>
</evidence>
<reference evidence="1" key="1">
    <citation type="submission" date="2014-09" db="EMBL/GenBank/DDBJ databases">
        <authorList>
            <person name="Magalhaes I.L.F."/>
            <person name="Oliveira U."/>
            <person name="Santos F.R."/>
            <person name="Vidigal T.H.D.A."/>
            <person name="Brescovit A.D."/>
            <person name="Santos A.J."/>
        </authorList>
    </citation>
    <scope>NUCLEOTIDE SEQUENCE</scope>
    <source>
        <tissue evidence="1">Shoot tissue taken approximately 20 cm above the soil surface</tissue>
    </source>
</reference>